<feature type="domain" description="MDN2-binding protein C-terminal" evidence="1">
    <location>
        <begin position="13"/>
        <end position="74"/>
    </location>
</feature>
<evidence type="ECO:0000313" key="2">
    <source>
        <dbReference type="EMBL" id="CAI8044005.1"/>
    </source>
</evidence>
<dbReference type="Pfam" id="PF14920">
    <property type="entry name" value="MTBP_C"/>
    <property type="match status" value="1"/>
</dbReference>
<dbReference type="InterPro" id="IPR039061">
    <property type="entry name" value="MTBP"/>
</dbReference>
<reference evidence="2" key="1">
    <citation type="submission" date="2023-03" db="EMBL/GenBank/DDBJ databases">
        <authorList>
            <person name="Steffen K."/>
            <person name="Cardenas P."/>
        </authorList>
    </citation>
    <scope>NUCLEOTIDE SEQUENCE</scope>
</reference>
<name>A0AA35XA82_GEOBA</name>
<organism evidence="2 3">
    <name type="scientific">Geodia barretti</name>
    <name type="common">Barrett's horny sponge</name>
    <dbReference type="NCBI Taxonomy" id="519541"/>
    <lineage>
        <taxon>Eukaryota</taxon>
        <taxon>Metazoa</taxon>
        <taxon>Porifera</taxon>
        <taxon>Demospongiae</taxon>
        <taxon>Heteroscleromorpha</taxon>
        <taxon>Tetractinellida</taxon>
        <taxon>Astrophorina</taxon>
        <taxon>Geodiidae</taxon>
        <taxon>Geodia</taxon>
    </lineage>
</organism>
<protein>
    <submittedName>
        <fullName evidence="2">Mdm2-binding protein</fullName>
    </submittedName>
</protein>
<dbReference type="Proteomes" id="UP001174909">
    <property type="component" value="Unassembled WGS sequence"/>
</dbReference>
<dbReference type="GO" id="GO:0000776">
    <property type="term" value="C:kinetochore"/>
    <property type="evidence" value="ECO:0007669"/>
    <property type="project" value="TreeGrafter"/>
</dbReference>
<evidence type="ECO:0000259" key="1">
    <source>
        <dbReference type="Pfam" id="PF14920"/>
    </source>
</evidence>
<dbReference type="PANTHER" id="PTHR14382:SF1">
    <property type="entry name" value="MDM2-BINDING PROTEIN"/>
    <property type="match status" value="1"/>
</dbReference>
<sequence length="85" mass="9872">MISVVCVVCVIQKLEQIVVGALKRQGMKRDHVCFRKCYTRLFNLSKSFLKDVRSSQDLVSEMHRVVDFNVSQVIDFELRQAHTTL</sequence>
<dbReference type="EMBL" id="CASHTH010003371">
    <property type="protein sequence ID" value="CAI8044005.1"/>
    <property type="molecule type" value="Genomic_DNA"/>
</dbReference>
<proteinExistence type="predicted"/>
<gene>
    <name evidence="2" type="ORF">GBAR_LOCUS24423</name>
</gene>
<comment type="caution">
    <text evidence="2">The sequence shown here is derived from an EMBL/GenBank/DDBJ whole genome shotgun (WGS) entry which is preliminary data.</text>
</comment>
<dbReference type="InterPro" id="IPR029418">
    <property type="entry name" value="MTBP_C"/>
</dbReference>
<evidence type="ECO:0000313" key="3">
    <source>
        <dbReference type="Proteomes" id="UP001174909"/>
    </source>
</evidence>
<dbReference type="AlphaFoldDB" id="A0AA35XA82"/>
<keyword evidence="3" id="KW-1185">Reference proteome</keyword>
<dbReference type="GO" id="GO:0007089">
    <property type="term" value="P:traversing start control point of mitotic cell cycle"/>
    <property type="evidence" value="ECO:0007669"/>
    <property type="project" value="TreeGrafter"/>
</dbReference>
<accession>A0AA35XA82</accession>
<dbReference type="GO" id="GO:0034501">
    <property type="term" value="P:protein localization to kinetochore"/>
    <property type="evidence" value="ECO:0007669"/>
    <property type="project" value="TreeGrafter"/>
</dbReference>
<dbReference type="PANTHER" id="PTHR14382">
    <property type="entry name" value="MDM2-BINDING PROTEIN"/>
    <property type="match status" value="1"/>
</dbReference>
<dbReference type="GO" id="GO:0031396">
    <property type="term" value="P:regulation of protein ubiquitination"/>
    <property type="evidence" value="ECO:0007669"/>
    <property type="project" value="InterPro"/>
</dbReference>